<dbReference type="Pfam" id="PF12937">
    <property type="entry name" value="F-box-like"/>
    <property type="match status" value="1"/>
</dbReference>
<dbReference type="PRINTS" id="PR00320">
    <property type="entry name" value="GPROTEINBRPT"/>
</dbReference>
<sequence>MSSTKDRQIGRVERLASLDSLPIEILLMICDHIDANTLVRSLIYVNKQFYDIISDVYLWKKRVMQNFNDCEVAFMRTDTYNSSVFNWRQFAWHTELENDCWSNYKANTTSTIFKGAHFSEVDALILTEDSNRCISASRDRSICIWNTTGTVTNPIVHKANSHTGWIWGLRMYDENHFLSCSWDSNIKLWNMKNFSKKANPLQTLRGDSAILSMTSKENFIAAGLYTRKVIAYDPRECQKRLFELILHSRSIIDLCLIQDYYLVSLSEDKTLAIWDLRTHSTVKSINLVKHGGRIPMCASYYENVLFIGDSKNHMYWLDCSRGLFNILETVEFVRPANKTARRYKINCIKCTNYGSIITGGNEGIIYILTPTNPPKVIAEIKETGSEISSIDYQNDTLVVGYVNSDVQVWKKK</sequence>
<dbReference type="InterPro" id="IPR001680">
    <property type="entry name" value="WD40_rpt"/>
</dbReference>
<accession>A0A5E4MTK7</accession>
<evidence type="ECO:0000256" key="3">
    <source>
        <dbReference type="PROSITE-ProRule" id="PRU00221"/>
    </source>
</evidence>
<keyword evidence="1 3" id="KW-0853">WD repeat</keyword>
<dbReference type="InterPro" id="IPR036047">
    <property type="entry name" value="F-box-like_dom_sf"/>
</dbReference>
<name>A0A5E4MTK7_9HEMI</name>
<dbReference type="PROSITE" id="PS50082">
    <property type="entry name" value="WD_REPEATS_2"/>
    <property type="match status" value="2"/>
</dbReference>
<dbReference type="AlphaFoldDB" id="A0A5E4MTK7"/>
<dbReference type="PANTHER" id="PTHR19848">
    <property type="entry name" value="WD40 REPEAT PROTEIN"/>
    <property type="match status" value="1"/>
</dbReference>
<dbReference type="OrthoDB" id="2305498at2759"/>
<dbReference type="PANTHER" id="PTHR19848:SF8">
    <property type="entry name" value="F-BOX AND WD REPEAT DOMAIN CONTAINING 7"/>
    <property type="match status" value="1"/>
</dbReference>
<dbReference type="Pfam" id="PF00400">
    <property type="entry name" value="WD40"/>
    <property type="match status" value="2"/>
</dbReference>
<dbReference type="PROSITE" id="PS50181">
    <property type="entry name" value="FBOX"/>
    <property type="match status" value="1"/>
</dbReference>
<keyword evidence="6" id="KW-1185">Reference proteome</keyword>
<dbReference type="Gene3D" id="1.20.1280.50">
    <property type="match status" value="1"/>
</dbReference>
<evidence type="ECO:0000256" key="2">
    <source>
        <dbReference type="ARBA" id="ARBA00022737"/>
    </source>
</evidence>
<dbReference type="SMART" id="SM00256">
    <property type="entry name" value="FBOX"/>
    <property type="match status" value="1"/>
</dbReference>
<feature type="repeat" description="WD" evidence="3">
    <location>
        <begin position="114"/>
        <end position="146"/>
    </location>
</feature>
<dbReference type="Gene3D" id="2.130.10.10">
    <property type="entry name" value="YVTN repeat-like/Quinoprotein amine dehydrogenase"/>
    <property type="match status" value="2"/>
</dbReference>
<feature type="repeat" description="WD" evidence="3">
    <location>
        <begin position="244"/>
        <end position="284"/>
    </location>
</feature>
<proteinExistence type="predicted"/>
<evidence type="ECO:0000313" key="6">
    <source>
        <dbReference type="Proteomes" id="UP000325440"/>
    </source>
</evidence>
<keyword evidence="2" id="KW-0677">Repeat</keyword>
<organism evidence="5 6">
    <name type="scientific">Cinara cedri</name>
    <dbReference type="NCBI Taxonomy" id="506608"/>
    <lineage>
        <taxon>Eukaryota</taxon>
        <taxon>Metazoa</taxon>
        <taxon>Ecdysozoa</taxon>
        <taxon>Arthropoda</taxon>
        <taxon>Hexapoda</taxon>
        <taxon>Insecta</taxon>
        <taxon>Pterygota</taxon>
        <taxon>Neoptera</taxon>
        <taxon>Paraneoptera</taxon>
        <taxon>Hemiptera</taxon>
        <taxon>Sternorrhyncha</taxon>
        <taxon>Aphidomorpha</taxon>
        <taxon>Aphidoidea</taxon>
        <taxon>Aphididae</taxon>
        <taxon>Lachninae</taxon>
        <taxon>Cinara</taxon>
    </lineage>
</organism>
<feature type="domain" description="F-box" evidence="4">
    <location>
        <begin position="15"/>
        <end position="62"/>
    </location>
</feature>
<dbReference type="SUPFAM" id="SSF50978">
    <property type="entry name" value="WD40 repeat-like"/>
    <property type="match status" value="1"/>
</dbReference>
<protein>
    <submittedName>
        <fullName evidence="5">WD40-repeat-containing domain,WD40 repeat, conserved site,WD40/YVTN repeat-like-containing domain,G</fullName>
    </submittedName>
</protein>
<gene>
    <name evidence="5" type="ORF">CINCED_3A024026</name>
</gene>
<dbReference type="SUPFAM" id="SSF81383">
    <property type="entry name" value="F-box domain"/>
    <property type="match status" value="1"/>
</dbReference>
<dbReference type="PROSITE" id="PS00678">
    <property type="entry name" value="WD_REPEATS_1"/>
    <property type="match status" value="1"/>
</dbReference>
<dbReference type="EMBL" id="CABPRJ010000958">
    <property type="protein sequence ID" value="VVC32735.1"/>
    <property type="molecule type" value="Genomic_DNA"/>
</dbReference>
<dbReference type="InterPro" id="IPR036322">
    <property type="entry name" value="WD40_repeat_dom_sf"/>
</dbReference>
<dbReference type="InterPro" id="IPR001810">
    <property type="entry name" value="F-box_dom"/>
</dbReference>
<evidence type="ECO:0000256" key="1">
    <source>
        <dbReference type="ARBA" id="ARBA00022574"/>
    </source>
</evidence>
<evidence type="ECO:0000259" key="4">
    <source>
        <dbReference type="PROSITE" id="PS50181"/>
    </source>
</evidence>
<evidence type="ECO:0000313" key="5">
    <source>
        <dbReference type="EMBL" id="VVC32735.1"/>
    </source>
</evidence>
<dbReference type="InterPro" id="IPR020472">
    <property type="entry name" value="WD40_PAC1"/>
</dbReference>
<dbReference type="InterPro" id="IPR015943">
    <property type="entry name" value="WD40/YVTN_repeat-like_dom_sf"/>
</dbReference>
<reference evidence="5 6" key="1">
    <citation type="submission" date="2019-08" db="EMBL/GenBank/DDBJ databases">
        <authorList>
            <person name="Alioto T."/>
            <person name="Alioto T."/>
            <person name="Gomez Garrido J."/>
        </authorList>
    </citation>
    <scope>NUCLEOTIDE SEQUENCE [LARGE SCALE GENOMIC DNA]</scope>
</reference>
<dbReference type="InterPro" id="IPR019775">
    <property type="entry name" value="WD40_repeat_CS"/>
</dbReference>
<dbReference type="SMART" id="SM00320">
    <property type="entry name" value="WD40"/>
    <property type="match status" value="5"/>
</dbReference>
<dbReference type="Proteomes" id="UP000325440">
    <property type="component" value="Unassembled WGS sequence"/>
</dbReference>